<dbReference type="AlphaFoldDB" id="A0A0C3J996"/>
<evidence type="ECO:0000313" key="2">
    <source>
        <dbReference type="EMBL" id="KIO05618.1"/>
    </source>
</evidence>
<sequence>MRCITPSWNNPSSYTERAVLDGPPCPRQLVDMVQEMRMAGLRLTERFFPLQLLLWGFFSGVCTGRFFEWPLCSSFVPLSVVFLRLNATRVVPLVLERFKRRSKARKTGFLNRPM</sequence>
<dbReference type="Proteomes" id="UP000054217">
    <property type="component" value="Unassembled WGS sequence"/>
</dbReference>
<evidence type="ECO:0000313" key="3">
    <source>
        <dbReference type="Proteomes" id="UP000054217"/>
    </source>
</evidence>
<feature type="transmembrane region" description="Helical" evidence="1">
    <location>
        <begin position="47"/>
        <end position="67"/>
    </location>
</feature>
<organism evidence="2 3">
    <name type="scientific">Pisolithus tinctorius Marx 270</name>
    <dbReference type="NCBI Taxonomy" id="870435"/>
    <lineage>
        <taxon>Eukaryota</taxon>
        <taxon>Fungi</taxon>
        <taxon>Dikarya</taxon>
        <taxon>Basidiomycota</taxon>
        <taxon>Agaricomycotina</taxon>
        <taxon>Agaricomycetes</taxon>
        <taxon>Agaricomycetidae</taxon>
        <taxon>Boletales</taxon>
        <taxon>Sclerodermatineae</taxon>
        <taxon>Pisolithaceae</taxon>
        <taxon>Pisolithus</taxon>
    </lineage>
</organism>
<evidence type="ECO:0000256" key="1">
    <source>
        <dbReference type="SAM" id="Phobius"/>
    </source>
</evidence>
<keyword evidence="1" id="KW-0472">Membrane</keyword>
<dbReference type="HOGENOM" id="CLU_2127008_0_0_1"/>
<accession>A0A0C3J996</accession>
<protein>
    <submittedName>
        <fullName evidence="2">Uncharacterized protein</fullName>
    </submittedName>
</protein>
<reference evidence="2 3" key="1">
    <citation type="submission" date="2014-04" db="EMBL/GenBank/DDBJ databases">
        <authorList>
            <consortium name="DOE Joint Genome Institute"/>
            <person name="Kuo A."/>
            <person name="Kohler A."/>
            <person name="Costa M.D."/>
            <person name="Nagy L.G."/>
            <person name="Floudas D."/>
            <person name="Copeland A."/>
            <person name="Barry K.W."/>
            <person name="Cichocki N."/>
            <person name="Veneault-Fourrey C."/>
            <person name="LaButti K."/>
            <person name="Lindquist E.A."/>
            <person name="Lipzen A."/>
            <person name="Lundell T."/>
            <person name="Morin E."/>
            <person name="Murat C."/>
            <person name="Sun H."/>
            <person name="Tunlid A."/>
            <person name="Henrissat B."/>
            <person name="Grigoriev I.V."/>
            <person name="Hibbett D.S."/>
            <person name="Martin F."/>
            <person name="Nordberg H.P."/>
            <person name="Cantor M.N."/>
            <person name="Hua S.X."/>
        </authorList>
    </citation>
    <scope>NUCLEOTIDE SEQUENCE [LARGE SCALE GENOMIC DNA]</scope>
    <source>
        <strain evidence="2 3">Marx 270</strain>
    </source>
</reference>
<feature type="non-terminal residue" evidence="2">
    <location>
        <position position="114"/>
    </location>
</feature>
<gene>
    <name evidence="2" type="ORF">M404DRAFT_999750</name>
</gene>
<feature type="transmembrane region" description="Helical" evidence="1">
    <location>
        <begin position="73"/>
        <end position="95"/>
    </location>
</feature>
<keyword evidence="3" id="KW-1185">Reference proteome</keyword>
<name>A0A0C3J996_PISTI</name>
<keyword evidence="1" id="KW-0812">Transmembrane</keyword>
<proteinExistence type="predicted"/>
<dbReference type="EMBL" id="KN831966">
    <property type="protein sequence ID" value="KIO05618.1"/>
    <property type="molecule type" value="Genomic_DNA"/>
</dbReference>
<keyword evidence="1" id="KW-1133">Transmembrane helix</keyword>
<dbReference type="InParanoid" id="A0A0C3J996"/>
<reference evidence="3" key="2">
    <citation type="submission" date="2015-01" db="EMBL/GenBank/DDBJ databases">
        <title>Evolutionary Origins and Diversification of the Mycorrhizal Mutualists.</title>
        <authorList>
            <consortium name="DOE Joint Genome Institute"/>
            <consortium name="Mycorrhizal Genomics Consortium"/>
            <person name="Kohler A."/>
            <person name="Kuo A."/>
            <person name="Nagy L.G."/>
            <person name="Floudas D."/>
            <person name="Copeland A."/>
            <person name="Barry K.W."/>
            <person name="Cichocki N."/>
            <person name="Veneault-Fourrey C."/>
            <person name="LaButti K."/>
            <person name="Lindquist E.A."/>
            <person name="Lipzen A."/>
            <person name="Lundell T."/>
            <person name="Morin E."/>
            <person name="Murat C."/>
            <person name="Riley R."/>
            <person name="Ohm R."/>
            <person name="Sun H."/>
            <person name="Tunlid A."/>
            <person name="Henrissat B."/>
            <person name="Grigoriev I.V."/>
            <person name="Hibbett D.S."/>
            <person name="Martin F."/>
        </authorList>
    </citation>
    <scope>NUCLEOTIDE SEQUENCE [LARGE SCALE GENOMIC DNA]</scope>
    <source>
        <strain evidence="3">Marx 270</strain>
    </source>
</reference>